<protein>
    <submittedName>
        <fullName evidence="1">Uncharacterized protein</fullName>
    </submittedName>
</protein>
<comment type="caution">
    <text evidence="1">The sequence shown here is derived from an EMBL/GenBank/DDBJ whole genome shotgun (WGS) entry which is preliminary data.</text>
</comment>
<proteinExistence type="predicted"/>
<evidence type="ECO:0000313" key="1">
    <source>
        <dbReference type="EMBL" id="KRH93560.1"/>
    </source>
</evidence>
<dbReference type="AlphaFoldDB" id="A0A0R0LWJ7"/>
<evidence type="ECO:0000313" key="2">
    <source>
        <dbReference type="Proteomes" id="UP000051530"/>
    </source>
</evidence>
<name>A0A0R0LWJ7_9MICR</name>
<accession>A0A0R0LWJ7</accession>
<reference evidence="1 2" key="1">
    <citation type="submission" date="2015-07" db="EMBL/GenBank/DDBJ databases">
        <title>The genome of Pseudoloma neurophilia, a relevant intracellular parasite of the zebrafish.</title>
        <authorList>
            <person name="Ndikumana S."/>
            <person name="Pelin A."/>
            <person name="Sanders J."/>
            <person name="Corradi N."/>
        </authorList>
    </citation>
    <scope>NUCLEOTIDE SEQUENCE [LARGE SCALE GENOMIC DNA]</scope>
    <source>
        <strain evidence="1 2">MK1</strain>
    </source>
</reference>
<gene>
    <name evidence="1" type="ORF">M153_7710003546</name>
</gene>
<dbReference type="Proteomes" id="UP000051530">
    <property type="component" value="Unassembled WGS sequence"/>
</dbReference>
<organism evidence="1 2">
    <name type="scientific">Pseudoloma neurophilia</name>
    <dbReference type="NCBI Taxonomy" id="146866"/>
    <lineage>
        <taxon>Eukaryota</taxon>
        <taxon>Fungi</taxon>
        <taxon>Fungi incertae sedis</taxon>
        <taxon>Microsporidia</taxon>
        <taxon>Pseudoloma</taxon>
    </lineage>
</organism>
<sequence>MIILSLLFHSFYSYLVFDRKKMVLRFKNDCFESFVAFFLFLFII</sequence>
<dbReference type="VEuPathDB" id="MicrosporidiaDB:M153_7710003546"/>
<keyword evidence="2" id="KW-1185">Reference proteome</keyword>
<dbReference type="EMBL" id="LGUB01000295">
    <property type="protein sequence ID" value="KRH93560.1"/>
    <property type="molecule type" value="Genomic_DNA"/>
</dbReference>